<evidence type="ECO:0000259" key="7">
    <source>
        <dbReference type="Pfam" id="PF04998"/>
    </source>
</evidence>
<reference evidence="8" key="1">
    <citation type="journal article" date="2010" name="ISME J.">
        <title>Metagenome of the Mediterranean deep chlorophyll maximum studied by direct and fosmid library 454 pyrosequencing.</title>
        <authorList>
            <person name="Ghai R."/>
            <person name="Martin-Cuadrado A.B."/>
            <person name="Molto A.G."/>
            <person name="Heredia I.G."/>
            <person name="Cabrera R."/>
            <person name="Martin J."/>
            <person name="Verdu M."/>
            <person name="Deschamps P."/>
            <person name="Moreira D."/>
            <person name="Lopez-Garcia P."/>
            <person name="Mira A."/>
            <person name="Rodriguez-Valera F."/>
        </authorList>
    </citation>
    <scope>NUCLEOTIDE SEQUENCE</scope>
</reference>
<comment type="catalytic activity">
    <reaction evidence="6">
        <text>RNA(n) + a ribonucleoside 5'-triphosphate = RNA(n+1) + diphosphate</text>
        <dbReference type="Rhea" id="RHEA:21248"/>
        <dbReference type="Rhea" id="RHEA-COMP:14527"/>
        <dbReference type="Rhea" id="RHEA-COMP:17342"/>
        <dbReference type="ChEBI" id="CHEBI:33019"/>
        <dbReference type="ChEBI" id="CHEBI:61557"/>
        <dbReference type="ChEBI" id="CHEBI:140395"/>
        <dbReference type="EC" id="2.7.7.6"/>
    </reaction>
</comment>
<dbReference type="AlphaFoldDB" id="D6PDC7"/>
<evidence type="ECO:0000256" key="1">
    <source>
        <dbReference type="ARBA" id="ARBA00012418"/>
    </source>
</evidence>
<dbReference type="SUPFAM" id="SSF64484">
    <property type="entry name" value="beta and beta-prime subunits of DNA dependent RNA-polymerase"/>
    <property type="match status" value="1"/>
</dbReference>
<dbReference type="EC" id="2.7.7.6" evidence="1"/>
<dbReference type="PANTHER" id="PTHR19376">
    <property type="entry name" value="DNA-DIRECTED RNA POLYMERASE"/>
    <property type="match status" value="1"/>
</dbReference>
<evidence type="ECO:0000256" key="6">
    <source>
        <dbReference type="ARBA" id="ARBA00048552"/>
    </source>
</evidence>
<keyword evidence="5" id="KW-0804">Transcription</keyword>
<dbReference type="InterPro" id="IPR007081">
    <property type="entry name" value="RNA_pol_Rpb1_5"/>
</dbReference>
<keyword evidence="3" id="KW-0808">Transferase</keyword>
<keyword evidence="2" id="KW-0240">DNA-directed RNA polymerase</keyword>
<evidence type="ECO:0000313" key="8">
    <source>
        <dbReference type="EMBL" id="ADD93728.1"/>
    </source>
</evidence>
<evidence type="ECO:0000256" key="3">
    <source>
        <dbReference type="ARBA" id="ARBA00022679"/>
    </source>
</evidence>
<dbReference type="InterPro" id="IPR045867">
    <property type="entry name" value="DNA-dir_RpoC_beta_prime"/>
</dbReference>
<organism evidence="8">
    <name type="scientific">uncultured marine bacterium MedDCM-OCT-S05-C114</name>
    <dbReference type="NCBI Taxonomy" id="743063"/>
    <lineage>
        <taxon>Bacteria</taxon>
        <taxon>environmental samples</taxon>
    </lineage>
</organism>
<sequence>MNAGSLITEEIADNIDALGITRIRVMSPLSSRIKNGLTAYEYGIDPSTNSLVKQGSSVGIIAAQSIGEPGTQLTMRTFHIGGIASAGREDPVIHVRKAGKLKFVGLRLVTLANGQQVTLNKTGSIQVLDRDDRIIDDYPTPAGALLHLRTEKM</sequence>
<dbReference type="Pfam" id="PF04998">
    <property type="entry name" value="RNA_pol_Rpb1_5"/>
    <property type="match status" value="1"/>
</dbReference>
<dbReference type="GO" id="GO:0003677">
    <property type="term" value="F:DNA binding"/>
    <property type="evidence" value="ECO:0007669"/>
    <property type="project" value="InterPro"/>
</dbReference>
<dbReference type="EMBL" id="GU942995">
    <property type="protein sequence ID" value="ADD93728.1"/>
    <property type="molecule type" value="Genomic_DNA"/>
</dbReference>
<dbReference type="PANTHER" id="PTHR19376:SF54">
    <property type="entry name" value="DNA-DIRECTED RNA POLYMERASE SUBUNIT BETA"/>
    <property type="match status" value="1"/>
</dbReference>
<evidence type="ECO:0000256" key="5">
    <source>
        <dbReference type="ARBA" id="ARBA00023163"/>
    </source>
</evidence>
<name>D6PDC7_9BACT</name>
<keyword evidence="4" id="KW-0548">Nucleotidyltransferase</keyword>
<proteinExistence type="predicted"/>
<protein>
    <recommendedName>
        <fullName evidence="1">DNA-directed RNA polymerase</fullName>
        <ecNumber evidence="1">2.7.7.6</ecNumber>
    </recommendedName>
</protein>
<evidence type="ECO:0000256" key="2">
    <source>
        <dbReference type="ARBA" id="ARBA00022478"/>
    </source>
</evidence>
<dbReference type="GO" id="GO:0000428">
    <property type="term" value="C:DNA-directed RNA polymerase complex"/>
    <property type="evidence" value="ECO:0007669"/>
    <property type="project" value="UniProtKB-KW"/>
</dbReference>
<feature type="domain" description="RNA polymerase Rpb1" evidence="7">
    <location>
        <begin position="46"/>
        <end position="141"/>
    </location>
</feature>
<evidence type="ECO:0000256" key="4">
    <source>
        <dbReference type="ARBA" id="ARBA00022695"/>
    </source>
</evidence>
<dbReference type="GO" id="GO:0006351">
    <property type="term" value="P:DNA-templated transcription"/>
    <property type="evidence" value="ECO:0007669"/>
    <property type="project" value="InterPro"/>
</dbReference>
<dbReference type="Gene3D" id="2.40.50.100">
    <property type="match status" value="1"/>
</dbReference>
<dbReference type="GO" id="GO:0003899">
    <property type="term" value="F:DNA-directed RNA polymerase activity"/>
    <property type="evidence" value="ECO:0007669"/>
    <property type="project" value="UniProtKB-EC"/>
</dbReference>
<accession>D6PDC7</accession>